<evidence type="ECO:0000313" key="7">
    <source>
        <dbReference type="Proteomes" id="UP000237811"/>
    </source>
</evidence>
<evidence type="ECO:0000256" key="1">
    <source>
        <dbReference type="ARBA" id="ARBA00009437"/>
    </source>
</evidence>
<evidence type="ECO:0000256" key="4">
    <source>
        <dbReference type="ARBA" id="ARBA00023163"/>
    </source>
</evidence>
<dbReference type="InterPro" id="IPR005119">
    <property type="entry name" value="LysR_subst-bd"/>
</dbReference>
<dbReference type="InterPro" id="IPR036388">
    <property type="entry name" value="WH-like_DNA-bd_sf"/>
</dbReference>
<evidence type="ECO:0000259" key="5">
    <source>
        <dbReference type="PROSITE" id="PS50931"/>
    </source>
</evidence>
<dbReference type="InterPro" id="IPR036390">
    <property type="entry name" value="WH_DNA-bd_sf"/>
</dbReference>
<dbReference type="FunFam" id="1.10.10.10:FF:000001">
    <property type="entry name" value="LysR family transcriptional regulator"/>
    <property type="match status" value="1"/>
</dbReference>
<keyword evidence="4" id="KW-0804">Transcription</keyword>
<name>A0AB37AZ38_9BURK</name>
<proteinExistence type="inferred from homology"/>
<evidence type="ECO:0000256" key="3">
    <source>
        <dbReference type="ARBA" id="ARBA00023125"/>
    </source>
</evidence>
<gene>
    <name evidence="6" type="ORF">C6P99_06275</name>
</gene>
<dbReference type="Pfam" id="PF03466">
    <property type="entry name" value="LysR_substrate"/>
    <property type="match status" value="1"/>
</dbReference>
<dbReference type="Gene3D" id="3.40.190.290">
    <property type="match status" value="1"/>
</dbReference>
<dbReference type="SUPFAM" id="SSF53850">
    <property type="entry name" value="Periplasmic binding protein-like II"/>
    <property type="match status" value="1"/>
</dbReference>
<feature type="domain" description="HTH lysR-type" evidence="5">
    <location>
        <begin position="23"/>
        <end position="80"/>
    </location>
</feature>
<dbReference type="InterPro" id="IPR058163">
    <property type="entry name" value="LysR-type_TF_proteobact-type"/>
</dbReference>
<evidence type="ECO:0000313" key="6">
    <source>
        <dbReference type="EMBL" id="PRE53058.1"/>
    </source>
</evidence>
<protein>
    <submittedName>
        <fullName evidence="6">LysR family transcriptional regulator</fullName>
    </submittedName>
</protein>
<dbReference type="PROSITE" id="PS50931">
    <property type="entry name" value="HTH_LYSR"/>
    <property type="match status" value="1"/>
</dbReference>
<dbReference type="GO" id="GO:0043565">
    <property type="term" value="F:sequence-specific DNA binding"/>
    <property type="evidence" value="ECO:0007669"/>
    <property type="project" value="TreeGrafter"/>
</dbReference>
<dbReference type="SUPFAM" id="SSF46785">
    <property type="entry name" value="Winged helix' DNA-binding domain"/>
    <property type="match status" value="1"/>
</dbReference>
<dbReference type="AlphaFoldDB" id="A0AB37AZ38"/>
<evidence type="ECO:0000256" key="2">
    <source>
        <dbReference type="ARBA" id="ARBA00023015"/>
    </source>
</evidence>
<dbReference type="GO" id="GO:0003700">
    <property type="term" value="F:DNA-binding transcription factor activity"/>
    <property type="evidence" value="ECO:0007669"/>
    <property type="project" value="InterPro"/>
</dbReference>
<dbReference type="PANTHER" id="PTHR30537">
    <property type="entry name" value="HTH-TYPE TRANSCRIPTIONAL REGULATOR"/>
    <property type="match status" value="1"/>
</dbReference>
<keyword evidence="2" id="KW-0805">Transcription regulation</keyword>
<reference evidence="6 7" key="1">
    <citation type="submission" date="2018-03" db="EMBL/GenBank/DDBJ databases">
        <authorList>
            <person name="Nguyen K."/>
            <person name="Fouts D."/>
            <person name="Sutton G."/>
        </authorList>
    </citation>
    <scope>NUCLEOTIDE SEQUENCE [LARGE SCALE GENOMIC DNA]</scope>
    <source>
        <strain evidence="6 7">AU14328</strain>
    </source>
</reference>
<comment type="caution">
    <text evidence="6">The sequence shown here is derived from an EMBL/GenBank/DDBJ whole genome shotgun (WGS) entry which is preliminary data.</text>
</comment>
<organism evidence="6 7">
    <name type="scientific">Burkholderia multivorans</name>
    <dbReference type="NCBI Taxonomy" id="87883"/>
    <lineage>
        <taxon>Bacteria</taxon>
        <taxon>Pseudomonadati</taxon>
        <taxon>Pseudomonadota</taxon>
        <taxon>Betaproteobacteria</taxon>
        <taxon>Burkholderiales</taxon>
        <taxon>Burkholderiaceae</taxon>
        <taxon>Burkholderia</taxon>
        <taxon>Burkholderia cepacia complex</taxon>
    </lineage>
</organism>
<sequence length="320" mass="34905">MRTINCRLVVFQRIVLKKETRLQNLEDLAVYGMVVKHRGFTAAARVLHTSKSALSKRVARLEERLGVRLIERSSRGFRVTAIGAEVAAHAEAVVASAAEAERAAQLLTSAPRGAIRIACPPGLLHTALSDALCRFALSYPEIRVAVTVSNRRVDLVEEPFDLAIRARERLDSEAGLIVRKLGVSRRILVAAPDYLERRPPIGGPDDLRHEQLVTLAEDGAATEWILMREGGEQRVIEFTPRFAATDFGLLNQAALAGLGIALVTEAIGGPFIESGRLTHVLPDWHASETVVHVAFTSRRGLLPATRALIDFLAGESLRGL</sequence>
<dbReference type="PANTHER" id="PTHR30537:SF31">
    <property type="entry name" value="TRANSCRIPTIONAL REGULATOR, LYSR FAMILY"/>
    <property type="match status" value="1"/>
</dbReference>
<dbReference type="GO" id="GO:0006351">
    <property type="term" value="P:DNA-templated transcription"/>
    <property type="evidence" value="ECO:0007669"/>
    <property type="project" value="TreeGrafter"/>
</dbReference>
<dbReference type="Pfam" id="PF00126">
    <property type="entry name" value="HTH_1"/>
    <property type="match status" value="1"/>
</dbReference>
<keyword evidence="3" id="KW-0238">DNA-binding</keyword>
<dbReference type="PRINTS" id="PR00039">
    <property type="entry name" value="HTHLYSR"/>
</dbReference>
<comment type="similarity">
    <text evidence="1">Belongs to the LysR transcriptional regulatory family.</text>
</comment>
<dbReference type="Proteomes" id="UP000237811">
    <property type="component" value="Unassembled WGS sequence"/>
</dbReference>
<accession>A0AB37AZ38</accession>
<dbReference type="EMBL" id="PVFR01000017">
    <property type="protein sequence ID" value="PRE53058.1"/>
    <property type="molecule type" value="Genomic_DNA"/>
</dbReference>
<dbReference type="InterPro" id="IPR000847">
    <property type="entry name" value="LysR_HTH_N"/>
</dbReference>
<dbReference type="Gene3D" id="1.10.10.10">
    <property type="entry name" value="Winged helix-like DNA-binding domain superfamily/Winged helix DNA-binding domain"/>
    <property type="match status" value="1"/>
</dbReference>